<dbReference type="Proteomes" id="UP000771736">
    <property type="component" value="Unassembled WGS sequence"/>
</dbReference>
<dbReference type="RefSeq" id="WP_273158828.1">
    <property type="nucleotide sequence ID" value="NZ_JABZSJ010000012.1"/>
</dbReference>
<protein>
    <submittedName>
        <fullName evidence="1">Uncharacterized protein</fullName>
    </submittedName>
</protein>
<evidence type="ECO:0000313" key="2">
    <source>
        <dbReference type="Proteomes" id="UP000771736"/>
    </source>
</evidence>
<dbReference type="AlphaFoldDB" id="A0A930HLQ9"/>
<dbReference type="EMBL" id="JABZSJ010000012">
    <property type="protein sequence ID" value="MBF1383962.1"/>
    <property type="molecule type" value="Genomic_DNA"/>
</dbReference>
<proteinExistence type="predicted"/>
<comment type="caution">
    <text evidence="1">The sequence shown here is derived from an EMBL/GenBank/DDBJ whole genome shotgun (WGS) entry which is preliminary data.</text>
</comment>
<organism evidence="1 2">
    <name type="scientific">Prevotella aurantiaca</name>
    <dbReference type="NCBI Taxonomy" id="596085"/>
    <lineage>
        <taxon>Bacteria</taxon>
        <taxon>Pseudomonadati</taxon>
        <taxon>Bacteroidota</taxon>
        <taxon>Bacteroidia</taxon>
        <taxon>Bacteroidales</taxon>
        <taxon>Prevotellaceae</taxon>
        <taxon>Prevotella</taxon>
    </lineage>
</organism>
<accession>A0A930HLQ9</accession>
<evidence type="ECO:0000313" key="1">
    <source>
        <dbReference type="EMBL" id="MBF1383962.1"/>
    </source>
</evidence>
<sequence>MKKKEELSIDLKEQILNEGMSQIFGGGGPTTHINNGSGECTNINRGSHCSVINHAHNCSVINNHKECKETNNWFGNCSDINRTTISME</sequence>
<gene>
    <name evidence="1" type="ORF">HXN26_03750</name>
</gene>
<name>A0A930HLQ9_9BACT</name>
<reference evidence="1" key="1">
    <citation type="submission" date="2020-04" db="EMBL/GenBank/DDBJ databases">
        <title>Deep metagenomics examines the oral microbiome during advanced dental caries in children, revealing novel taxa and co-occurrences with host molecules.</title>
        <authorList>
            <person name="Baker J.L."/>
            <person name="Morton J.T."/>
            <person name="Dinis M."/>
            <person name="Alvarez R."/>
            <person name="Tran N.C."/>
            <person name="Knight R."/>
            <person name="Edlund A."/>
        </authorList>
    </citation>
    <scope>NUCLEOTIDE SEQUENCE</scope>
    <source>
        <strain evidence="1">JCVI_44_bin.5</strain>
    </source>
</reference>